<keyword evidence="4 7" id="KW-0704">Schiff base</keyword>
<dbReference type="GO" id="GO:0004139">
    <property type="term" value="F:deoxyribose-phosphate aldolase activity"/>
    <property type="evidence" value="ECO:0007669"/>
    <property type="project" value="UniProtKB-UniRule"/>
</dbReference>
<dbReference type="InterPro" id="IPR011343">
    <property type="entry name" value="DeoC"/>
</dbReference>
<dbReference type="PIRSF" id="PIRSF001357">
    <property type="entry name" value="DeoC"/>
    <property type="match status" value="1"/>
</dbReference>
<name>A0A1M4SY79_9FLAO</name>
<dbReference type="EC" id="4.1.2.4" evidence="7"/>
<dbReference type="GO" id="GO:0006018">
    <property type="term" value="P:2-deoxyribose 1-phosphate catabolic process"/>
    <property type="evidence" value="ECO:0007669"/>
    <property type="project" value="UniProtKB-UniRule"/>
</dbReference>
<dbReference type="SMART" id="SM01133">
    <property type="entry name" value="DeoC"/>
    <property type="match status" value="1"/>
</dbReference>
<evidence type="ECO:0000256" key="1">
    <source>
        <dbReference type="ARBA" id="ARBA00010936"/>
    </source>
</evidence>
<reference evidence="8 9" key="1">
    <citation type="submission" date="2016-11" db="EMBL/GenBank/DDBJ databases">
        <authorList>
            <person name="Jaros S."/>
            <person name="Januszkiewicz K."/>
            <person name="Wedrychowicz H."/>
        </authorList>
    </citation>
    <scope>NUCLEOTIDE SEQUENCE [LARGE SCALE GENOMIC DNA]</scope>
    <source>
        <strain evidence="8 9">DSM 25661</strain>
    </source>
</reference>
<comment type="similarity">
    <text evidence="1 7">Belongs to the DeoC/FbaB aldolase family. DeoC type 1 subfamily.</text>
</comment>
<comment type="catalytic activity">
    <reaction evidence="5 7">
        <text>2-deoxy-D-ribose 5-phosphate = D-glyceraldehyde 3-phosphate + acetaldehyde</text>
        <dbReference type="Rhea" id="RHEA:12821"/>
        <dbReference type="ChEBI" id="CHEBI:15343"/>
        <dbReference type="ChEBI" id="CHEBI:59776"/>
        <dbReference type="ChEBI" id="CHEBI:62877"/>
        <dbReference type="EC" id="4.1.2.4"/>
    </reaction>
</comment>
<dbReference type="InterPro" id="IPR013785">
    <property type="entry name" value="Aldolase_TIM"/>
</dbReference>
<comment type="function">
    <text evidence="6 7">Catalyzes a reversible aldol reaction between acetaldehyde and D-glyceraldehyde 3-phosphate to generate 2-deoxy-D-ribose 5-phosphate.</text>
</comment>
<dbReference type="FunFam" id="3.20.20.70:FF:000044">
    <property type="entry name" value="Deoxyribose-phosphate aldolase"/>
    <property type="match status" value="1"/>
</dbReference>
<proteinExistence type="inferred from homology"/>
<evidence type="ECO:0000313" key="9">
    <source>
        <dbReference type="Proteomes" id="UP000184462"/>
    </source>
</evidence>
<dbReference type="GO" id="GO:0016052">
    <property type="term" value="P:carbohydrate catabolic process"/>
    <property type="evidence" value="ECO:0007669"/>
    <property type="project" value="TreeGrafter"/>
</dbReference>
<evidence type="ECO:0000256" key="2">
    <source>
        <dbReference type="ARBA" id="ARBA00022490"/>
    </source>
</evidence>
<dbReference type="InterPro" id="IPR028581">
    <property type="entry name" value="DeoC_typeI"/>
</dbReference>
<feature type="active site" description="Proton donor/acceptor" evidence="7">
    <location>
        <position position="180"/>
    </location>
</feature>
<keyword evidence="9" id="KW-1185">Reference proteome</keyword>
<dbReference type="RefSeq" id="WP_073191278.1">
    <property type="nucleotide sequence ID" value="NZ_FQTW01000001.1"/>
</dbReference>
<evidence type="ECO:0000256" key="4">
    <source>
        <dbReference type="ARBA" id="ARBA00023270"/>
    </source>
</evidence>
<evidence type="ECO:0000256" key="6">
    <source>
        <dbReference type="ARBA" id="ARBA00056337"/>
    </source>
</evidence>
<dbReference type="OrthoDB" id="9778711at2"/>
<organism evidence="8 9">
    <name type="scientific">Psychroflexus salarius</name>
    <dbReference type="NCBI Taxonomy" id="1155689"/>
    <lineage>
        <taxon>Bacteria</taxon>
        <taxon>Pseudomonadati</taxon>
        <taxon>Bacteroidota</taxon>
        <taxon>Flavobacteriia</taxon>
        <taxon>Flavobacteriales</taxon>
        <taxon>Flavobacteriaceae</taxon>
        <taxon>Psychroflexus</taxon>
    </lineage>
</organism>
<dbReference type="Proteomes" id="UP000184462">
    <property type="component" value="Unassembled WGS sequence"/>
</dbReference>
<comment type="subcellular location">
    <subcellularLocation>
        <location evidence="7">Cytoplasm</location>
    </subcellularLocation>
</comment>
<dbReference type="AlphaFoldDB" id="A0A1M4SY79"/>
<dbReference type="CDD" id="cd00959">
    <property type="entry name" value="DeoC"/>
    <property type="match status" value="1"/>
</dbReference>
<comment type="pathway">
    <text evidence="7">Carbohydrate degradation; 2-deoxy-D-ribose 1-phosphate degradation; D-glyceraldehyde 3-phosphate and acetaldehyde from 2-deoxy-alpha-D-ribose 1-phosphate: step 2/2.</text>
</comment>
<dbReference type="NCBIfam" id="TIGR00126">
    <property type="entry name" value="deoC"/>
    <property type="match status" value="1"/>
</dbReference>
<keyword evidence="3 7" id="KW-0456">Lyase</keyword>
<evidence type="ECO:0000256" key="3">
    <source>
        <dbReference type="ARBA" id="ARBA00023239"/>
    </source>
</evidence>
<dbReference type="PANTHER" id="PTHR10889">
    <property type="entry name" value="DEOXYRIBOSE-PHOSPHATE ALDOLASE"/>
    <property type="match status" value="1"/>
</dbReference>
<dbReference type="HAMAP" id="MF_00114">
    <property type="entry name" value="DeoC_type1"/>
    <property type="match status" value="1"/>
</dbReference>
<dbReference type="Gene3D" id="3.20.20.70">
    <property type="entry name" value="Aldolase class I"/>
    <property type="match status" value="1"/>
</dbReference>
<dbReference type="InterPro" id="IPR002915">
    <property type="entry name" value="DeoC/FbaB/LacD_aldolase"/>
</dbReference>
<dbReference type="Pfam" id="PF01791">
    <property type="entry name" value="DeoC"/>
    <property type="match status" value="1"/>
</dbReference>
<sequence length="220" mass="23570">MSINQFIDHTALKATTSISDIKQLCKEAKTYQFASVCINPCFVELATELLKDSSVKICTVIGFPLGNTSTKAKVEEARQALKDGATEFDMVINQSFLKSGELDRVKEDIAEVKKAVGNFTLKVILETCNLTDEEIKIASEISEKAGANYVKTSTGFGSGGATVEAIKIMKASVSNQVKLKASGGIRDAKTAQMFIDLGVHRLGASSGVAIMNGLTSKDDY</sequence>
<dbReference type="UniPathway" id="UPA00002">
    <property type="reaction ID" value="UER00468"/>
</dbReference>
<evidence type="ECO:0000256" key="7">
    <source>
        <dbReference type="HAMAP-Rule" id="MF_00114"/>
    </source>
</evidence>
<feature type="active site" description="Schiff-base intermediate with acetaldehyde" evidence="7">
    <location>
        <position position="151"/>
    </location>
</feature>
<dbReference type="EMBL" id="FQTW01000001">
    <property type="protein sequence ID" value="SHE37153.1"/>
    <property type="molecule type" value="Genomic_DNA"/>
</dbReference>
<protein>
    <recommendedName>
        <fullName evidence="7">Deoxyribose-phosphate aldolase</fullName>
        <shortName evidence="7">DERA</shortName>
        <ecNumber evidence="7">4.1.2.4</ecNumber>
    </recommendedName>
    <alternativeName>
        <fullName evidence="7">2-deoxy-D-ribose 5-phosphate aldolase</fullName>
    </alternativeName>
    <alternativeName>
        <fullName evidence="7">Phosphodeoxyriboaldolase</fullName>
        <shortName evidence="7">Deoxyriboaldolase</shortName>
    </alternativeName>
</protein>
<dbReference type="GO" id="GO:0009264">
    <property type="term" value="P:deoxyribonucleotide catabolic process"/>
    <property type="evidence" value="ECO:0007669"/>
    <property type="project" value="UniProtKB-UniRule"/>
</dbReference>
<dbReference type="STRING" id="1155689.SAMN05444278_101388"/>
<accession>A0A1M4SY79</accession>
<keyword evidence="2 7" id="KW-0963">Cytoplasm</keyword>
<evidence type="ECO:0000256" key="5">
    <source>
        <dbReference type="ARBA" id="ARBA00048791"/>
    </source>
</evidence>
<dbReference type="SUPFAM" id="SSF51569">
    <property type="entry name" value="Aldolase"/>
    <property type="match status" value="1"/>
</dbReference>
<dbReference type="GO" id="GO:0005737">
    <property type="term" value="C:cytoplasm"/>
    <property type="evidence" value="ECO:0007669"/>
    <property type="project" value="UniProtKB-SubCell"/>
</dbReference>
<gene>
    <name evidence="7" type="primary">deoC</name>
    <name evidence="8" type="ORF">SAMN05444278_101388</name>
</gene>
<evidence type="ECO:0000313" key="8">
    <source>
        <dbReference type="EMBL" id="SHE37153.1"/>
    </source>
</evidence>
<dbReference type="PANTHER" id="PTHR10889:SF1">
    <property type="entry name" value="DEOXYRIBOSE-PHOSPHATE ALDOLASE"/>
    <property type="match status" value="1"/>
</dbReference>
<feature type="active site" description="Proton donor/acceptor" evidence="7">
    <location>
        <position position="89"/>
    </location>
</feature>